<dbReference type="Proteomes" id="UP001428290">
    <property type="component" value="Unassembled WGS sequence"/>
</dbReference>
<evidence type="ECO:0000313" key="2">
    <source>
        <dbReference type="Proteomes" id="UP001428290"/>
    </source>
</evidence>
<dbReference type="Gene3D" id="1.25.40.10">
    <property type="entry name" value="Tetratricopeptide repeat domain"/>
    <property type="match status" value="1"/>
</dbReference>
<evidence type="ECO:0000313" key="1">
    <source>
        <dbReference type="EMBL" id="GAA5531522.1"/>
    </source>
</evidence>
<organism evidence="1 2">
    <name type="scientific">Herpetosiphon gulosus</name>
    <dbReference type="NCBI Taxonomy" id="1973496"/>
    <lineage>
        <taxon>Bacteria</taxon>
        <taxon>Bacillati</taxon>
        <taxon>Chloroflexota</taxon>
        <taxon>Chloroflexia</taxon>
        <taxon>Herpetosiphonales</taxon>
        <taxon>Herpetosiphonaceae</taxon>
        <taxon>Herpetosiphon</taxon>
    </lineage>
</organism>
<dbReference type="InterPro" id="IPR011990">
    <property type="entry name" value="TPR-like_helical_dom_sf"/>
</dbReference>
<dbReference type="EMBL" id="BAABRU010000058">
    <property type="protein sequence ID" value="GAA5531522.1"/>
    <property type="molecule type" value="Genomic_DNA"/>
</dbReference>
<keyword evidence="2" id="KW-1185">Reference proteome</keyword>
<reference evidence="1 2" key="1">
    <citation type="submission" date="2024-02" db="EMBL/GenBank/DDBJ databases">
        <title>Herpetosiphon gulosus NBRC 112829.</title>
        <authorList>
            <person name="Ichikawa N."/>
            <person name="Katano-Makiyama Y."/>
            <person name="Hidaka K."/>
        </authorList>
    </citation>
    <scope>NUCLEOTIDE SEQUENCE [LARGE SCALE GENOMIC DNA]</scope>
    <source>
        <strain evidence="1 2">NBRC 112829</strain>
    </source>
</reference>
<dbReference type="RefSeq" id="WP_345725074.1">
    <property type="nucleotide sequence ID" value="NZ_BAABRU010000058.1"/>
</dbReference>
<gene>
    <name evidence="1" type="ORF">Hgul01_05347</name>
</gene>
<proteinExistence type="predicted"/>
<name>A0ABP9X804_9CHLR</name>
<sequence>MILIPVLLGDTIHQLASDSRCPPQTSKQAALLVTRIQNHALPWADYPRLIHLIHTARSVMPHAWLLGVYLRHTYQAASYLVLATRIAASHDHDDGAWSPMIRDHQAVGGVMLIPESATIPISLRSWLMRHATIYLYAHRIPTDPPTAWLWTLIAQMIVQHLPDHLPTLPPADAPYPTVWKTWVTLLNRLASTTKPITIVLEGMDHWERPWKQLPVVLPAGVVIIMPIPIAPNAMPEWPVNMVIMAIPSNPIPTAIMDGIDHLEAHARTDPTRWETILCPLLACLHVAYAPLTVAAIATIFAVPVETVEAAVAWIPSVLAFTMDGVLCLIPGLAEIPAWNRLFPASALRDGHRRLAAWCGQAEAVMGQDIVDDAAFEQRRYASHAFLMHLTGAQQETQIGLLLDAGVYGLAKIQGEATRDGVIADLMYGVMLQRPSPSTPLDVVIVRAWQYRLLALRLQTAVEETNHDRWRGMVELGFGTEAMHQIAQLPQRSERIAAWSAVLAVGNTAQRQAIYAQIVATIPHGPIDTTVLTSILTSAIEHGDWVILEPLVSVYPNAWQRSMMMLTIAQAAARADQHRIAQQWLLRVQTAIPLDLLPVQQLSMVGLVAETAAVIGDRETARQIADRMDDPHVRSQIQRRIIDAAISAGAIAEAQTIVQTIPNPASRAAGLQTLAVDAARRGAWDTAHQFVAAIVDHSIGDATRDALVQAAIDQGWLDEAALLARSIDEAPSKVHALTALGIAYAQRGDWIQADAVLRMLDSIDGDQESALLAMVVAAATTGNGAKVHALLPLISHVPGLYQAIVAAHEQGHHALRDHVMQYMLRYAQTLIDDQEQASFLHNTLFLFVHARAYRFMPPFLAAIRDPQARAWMGTDLAMRAMGVPAPPLRQGRGSIDGMDDTMALVHPILAAWIDAPTPSALWARLSMVHPLLAAYPDLGAALLATIPWVDAMVARMTRYG</sequence>
<accession>A0ABP9X804</accession>
<comment type="caution">
    <text evidence="1">The sequence shown here is derived from an EMBL/GenBank/DDBJ whole genome shotgun (WGS) entry which is preliminary data.</text>
</comment>
<protein>
    <submittedName>
        <fullName evidence="1">Uncharacterized protein</fullName>
    </submittedName>
</protein>